<evidence type="ECO:0000256" key="1">
    <source>
        <dbReference type="ARBA" id="ARBA00022679"/>
    </source>
</evidence>
<organism evidence="4 5">
    <name type="scientific">Maritimibacter harenae</name>
    <dbReference type="NCBI Taxonomy" id="2606218"/>
    <lineage>
        <taxon>Bacteria</taxon>
        <taxon>Pseudomonadati</taxon>
        <taxon>Pseudomonadota</taxon>
        <taxon>Alphaproteobacteria</taxon>
        <taxon>Rhodobacterales</taxon>
        <taxon>Roseobacteraceae</taxon>
        <taxon>Maritimibacter</taxon>
    </lineage>
</organism>
<dbReference type="Pfam" id="PF02475">
    <property type="entry name" value="TRM5-TYW2_MTfase"/>
    <property type="match status" value="1"/>
</dbReference>
<keyword evidence="2" id="KW-0949">S-adenosyl-L-methionine</keyword>
<gene>
    <name evidence="4" type="ORF">GQE99_17685</name>
</gene>
<keyword evidence="5" id="KW-1185">Reference proteome</keyword>
<dbReference type="Gene3D" id="3.40.50.150">
    <property type="entry name" value="Vaccinia Virus protein VP39"/>
    <property type="match status" value="1"/>
</dbReference>
<evidence type="ECO:0000256" key="2">
    <source>
        <dbReference type="ARBA" id="ARBA00022691"/>
    </source>
</evidence>
<reference evidence="4 5" key="1">
    <citation type="submission" date="2019-12" db="EMBL/GenBank/DDBJ databases">
        <title>Maritimibacter sp. nov. sp. isolated from sea sand.</title>
        <authorList>
            <person name="Kim J."/>
            <person name="Jeong S.E."/>
            <person name="Jung H.S."/>
            <person name="Jeon C.O."/>
        </authorList>
    </citation>
    <scope>NUCLEOTIDE SEQUENCE [LARGE SCALE GENOMIC DNA]</scope>
    <source>
        <strain evidence="4 5">DP07</strain>
    </source>
</reference>
<dbReference type="GO" id="GO:0008168">
    <property type="term" value="F:methyltransferase activity"/>
    <property type="evidence" value="ECO:0007669"/>
    <property type="project" value="UniProtKB-KW"/>
</dbReference>
<dbReference type="CDD" id="cd02440">
    <property type="entry name" value="AdoMet_MTases"/>
    <property type="match status" value="1"/>
</dbReference>
<sequence>MASFILNDIKLRVPGKALTASLRAALESGHYEWNEAAAIDRHVKRGDRVLDIGAGAGYISILAGRKAGPENVVAVEGNAVMMDVLRRNLDHNGSAETALVHGAVVADNYDEDTVLFANRDAFWSSSIADDTVRPDRLAEVPALKLRDLLEEYRPTIVSMDVEGGELELCQQPWPAHVRLVIMEIHTKKYPPSGVKAIFDGMSRNNMTIMPWGTRGEVIVLQRCDR</sequence>
<protein>
    <submittedName>
        <fullName evidence="4">FkbM family methyltransferase</fullName>
    </submittedName>
</protein>
<keyword evidence="4" id="KW-0489">Methyltransferase</keyword>
<dbReference type="InterPro" id="IPR006342">
    <property type="entry name" value="FkbM_mtfrase"/>
</dbReference>
<dbReference type="InterPro" id="IPR029063">
    <property type="entry name" value="SAM-dependent_MTases_sf"/>
</dbReference>
<dbReference type="EMBL" id="WTUX01000019">
    <property type="protein sequence ID" value="MZR14857.1"/>
    <property type="molecule type" value="Genomic_DNA"/>
</dbReference>
<keyword evidence="1 4" id="KW-0808">Transferase</keyword>
<dbReference type="Proteomes" id="UP000467322">
    <property type="component" value="Unassembled WGS sequence"/>
</dbReference>
<dbReference type="GO" id="GO:0032259">
    <property type="term" value="P:methylation"/>
    <property type="evidence" value="ECO:0007669"/>
    <property type="project" value="UniProtKB-KW"/>
</dbReference>
<feature type="domain" description="TRM5/TYW2-like methyltransferase" evidence="3">
    <location>
        <begin position="34"/>
        <end position="96"/>
    </location>
</feature>
<evidence type="ECO:0000313" key="4">
    <source>
        <dbReference type="EMBL" id="MZR14857.1"/>
    </source>
</evidence>
<proteinExistence type="predicted"/>
<dbReference type="NCBIfam" id="TIGR01444">
    <property type="entry name" value="fkbM_fam"/>
    <property type="match status" value="1"/>
</dbReference>
<dbReference type="SUPFAM" id="SSF53335">
    <property type="entry name" value="S-adenosyl-L-methionine-dependent methyltransferases"/>
    <property type="match status" value="1"/>
</dbReference>
<evidence type="ECO:0000259" key="3">
    <source>
        <dbReference type="Pfam" id="PF02475"/>
    </source>
</evidence>
<dbReference type="RefSeq" id="WP_161353001.1">
    <property type="nucleotide sequence ID" value="NZ_WTUX01000019.1"/>
</dbReference>
<comment type="caution">
    <text evidence="4">The sequence shown here is derived from an EMBL/GenBank/DDBJ whole genome shotgun (WGS) entry which is preliminary data.</text>
</comment>
<accession>A0A845M9Q6</accession>
<name>A0A845M9Q6_9RHOB</name>
<evidence type="ECO:0000313" key="5">
    <source>
        <dbReference type="Proteomes" id="UP000467322"/>
    </source>
</evidence>
<dbReference type="AlphaFoldDB" id="A0A845M9Q6"/>
<dbReference type="InterPro" id="IPR056743">
    <property type="entry name" value="TRM5-TYW2-like_MTfase"/>
</dbReference>